<organism evidence="1 2">
    <name type="scientific">Vararia minispora EC-137</name>
    <dbReference type="NCBI Taxonomy" id="1314806"/>
    <lineage>
        <taxon>Eukaryota</taxon>
        <taxon>Fungi</taxon>
        <taxon>Dikarya</taxon>
        <taxon>Basidiomycota</taxon>
        <taxon>Agaricomycotina</taxon>
        <taxon>Agaricomycetes</taxon>
        <taxon>Russulales</taxon>
        <taxon>Lachnocladiaceae</taxon>
        <taxon>Vararia</taxon>
    </lineage>
</organism>
<proteinExistence type="predicted"/>
<evidence type="ECO:0000313" key="1">
    <source>
        <dbReference type="EMBL" id="KAI0032595.1"/>
    </source>
</evidence>
<accession>A0ACB8QLK9</accession>
<keyword evidence="2" id="KW-1185">Reference proteome</keyword>
<reference evidence="1" key="2">
    <citation type="journal article" date="2022" name="New Phytol.">
        <title>Evolutionary transition to the ectomycorrhizal habit in the genomes of a hyperdiverse lineage of mushroom-forming fungi.</title>
        <authorList>
            <person name="Looney B."/>
            <person name="Miyauchi S."/>
            <person name="Morin E."/>
            <person name="Drula E."/>
            <person name="Courty P.E."/>
            <person name="Kohler A."/>
            <person name="Kuo A."/>
            <person name="LaButti K."/>
            <person name="Pangilinan J."/>
            <person name="Lipzen A."/>
            <person name="Riley R."/>
            <person name="Andreopoulos W."/>
            <person name="He G."/>
            <person name="Johnson J."/>
            <person name="Nolan M."/>
            <person name="Tritt A."/>
            <person name="Barry K.W."/>
            <person name="Grigoriev I.V."/>
            <person name="Nagy L.G."/>
            <person name="Hibbett D."/>
            <person name="Henrissat B."/>
            <person name="Matheny P.B."/>
            <person name="Labbe J."/>
            <person name="Martin F.M."/>
        </authorList>
    </citation>
    <scope>NUCLEOTIDE SEQUENCE</scope>
    <source>
        <strain evidence="1">EC-137</strain>
    </source>
</reference>
<comment type="caution">
    <text evidence="1">The sequence shown here is derived from an EMBL/GenBank/DDBJ whole genome shotgun (WGS) entry which is preliminary data.</text>
</comment>
<feature type="non-terminal residue" evidence="1">
    <location>
        <position position="83"/>
    </location>
</feature>
<sequence length="83" mass="9335">GTRSLSPKCRVFEILQYTCPPGEDEQGRPRFNCYPVPRIFRICEGRGAVEITRVVNLDTGSGEVDIPNDAENRLPRAKAWTDV</sequence>
<dbReference type="EMBL" id="MU273541">
    <property type="protein sequence ID" value="KAI0032595.1"/>
    <property type="molecule type" value="Genomic_DNA"/>
</dbReference>
<feature type="non-terminal residue" evidence="1">
    <location>
        <position position="1"/>
    </location>
</feature>
<gene>
    <name evidence="1" type="ORF">K488DRAFT_36265</name>
</gene>
<evidence type="ECO:0000313" key="2">
    <source>
        <dbReference type="Proteomes" id="UP000814128"/>
    </source>
</evidence>
<dbReference type="Proteomes" id="UP000814128">
    <property type="component" value="Unassembled WGS sequence"/>
</dbReference>
<name>A0ACB8QLK9_9AGAM</name>
<reference evidence="1" key="1">
    <citation type="submission" date="2021-02" db="EMBL/GenBank/DDBJ databases">
        <authorList>
            <consortium name="DOE Joint Genome Institute"/>
            <person name="Ahrendt S."/>
            <person name="Looney B.P."/>
            <person name="Miyauchi S."/>
            <person name="Morin E."/>
            <person name="Drula E."/>
            <person name="Courty P.E."/>
            <person name="Chicoki N."/>
            <person name="Fauchery L."/>
            <person name="Kohler A."/>
            <person name="Kuo A."/>
            <person name="Labutti K."/>
            <person name="Pangilinan J."/>
            <person name="Lipzen A."/>
            <person name="Riley R."/>
            <person name="Andreopoulos W."/>
            <person name="He G."/>
            <person name="Johnson J."/>
            <person name="Barry K.W."/>
            <person name="Grigoriev I.V."/>
            <person name="Nagy L."/>
            <person name="Hibbett D."/>
            <person name="Henrissat B."/>
            <person name="Matheny P.B."/>
            <person name="Labbe J."/>
            <person name="Martin F."/>
        </authorList>
    </citation>
    <scope>NUCLEOTIDE SEQUENCE</scope>
    <source>
        <strain evidence="1">EC-137</strain>
    </source>
</reference>
<protein>
    <submittedName>
        <fullName evidence="1">Uncharacterized protein</fullName>
    </submittedName>
</protein>